<comment type="caution">
    <text evidence="2">The sequence shown here is derived from an EMBL/GenBank/DDBJ whole genome shotgun (WGS) entry which is preliminary data.</text>
</comment>
<dbReference type="CDD" id="cd11529">
    <property type="entry name" value="NTP-PPase_MazG_Cterm"/>
    <property type="match status" value="1"/>
</dbReference>
<evidence type="ECO:0000313" key="2">
    <source>
        <dbReference type="EMBL" id="GAA4366573.1"/>
    </source>
</evidence>
<dbReference type="InterPro" id="IPR048015">
    <property type="entry name" value="NTP-PPase_MazG-like_N"/>
</dbReference>
<name>A0ABP8IQV1_9BACT</name>
<reference evidence="3" key="1">
    <citation type="journal article" date="2019" name="Int. J. Syst. Evol. Microbiol.">
        <title>The Global Catalogue of Microorganisms (GCM) 10K type strain sequencing project: providing services to taxonomists for standard genome sequencing and annotation.</title>
        <authorList>
            <consortium name="The Broad Institute Genomics Platform"/>
            <consortium name="The Broad Institute Genome Sequencing Center for Infectious Disease"/>
            <person name="Wu L."/>
            <person name="Ma J."/>
        </authorList>
    </citation>
    <scope>NUCLEOTIDE SEQUENCE [LARGE SCALE GENOMIC DNA]</scope>
    <source>
        <strain evidence="3">JCM 17923</strain>
    </source>
</reference>
<dbReference type="CDD" id="cd11528">
    <property type="entry name" value="NTP-PPase_MazG_Nterm"/>
    <property type="match status" value="1"/>
</dbReference>
<sequence>MENPAAASNPLLDPARRPAQLEAFGRLLDVLDRLRTECPWDKKQTLQSLRHLTIEETYEISDAILRDDLPELKKELGDVMLHLLFYARIAAEKGAFDIADALNAQCEKLISRHPHIYGDVQADDEEAVKRNWEQLKLKEKGNSGVLSGVPTSLPALVKAMRIQEKARGAGFDWEKPEQVWEKVQEELAEFGTEYAHGTFNEITTPAATAQAERAAAEFGDLLFSLVNFARFAGINPEEALERTNRKFISRFQYLEAAATADGHRLADLTLTQMDVYWEQAKNIASSPNKNN</sequence>
<dbReference type="Gene3D" id="1.10.287.1080">
    <property type="entry name" value="MazG-like"/>
    <property type="match status" value="2"/>
</dbReference>
<dbReference type="RefSeq" id="WP_345237751.1">
    <property type="nucleotide sequence ID" value="NZ_BAABGZ010000076.1"/>
</dbReference>
<keyword evidence="3" id="KW-1185">Reference proteome</keyword>
<evidence type="ECO:0000313" key="3">
    <source>
        <dbReference type="Proteomes" id="UP001501153"/>
    </source>
</evidence>
<organism evidence="2 3">
    <name type="scientific">Hymenobacter saemangeumensis</name>
    <dbReference type="NCBI Taxonomy" id="1084522"/>
    <lineage>
        <taxon>Bacteria</taxon>
        <taxon>Pseudomonadati</taxon>
        <taxon>Bacteroidota</taxon>
        <taxon>Cytophagia</taxon>
        <taxon>Cytophagales</taxon>
        <taxon>Hymenobacteraceae</taxon>
        <taxon>Hymenobacter</taxon>
    </lineage>
</organism>
<dbReference type="EMBL" id="BAABGZ010000076">
    <property type="protein sequence ID" value="GAA4366573.1"/>
    <property type="molecule type" value="Genomic_DNA"/>
</dbReference>
<dbReference type="NCBIfam" id="TIGR00444">
    <property type="entry name" value="mazG"/>
    <property type="match status" value="1"/>
</dbReference>
<dbReference type="NCBIfam" id="NF007113">
    <property type="entry name" value="PRK09562.1"/>
    <property type="match status" value="1"/>
</dbReference>
<dbReference type="InterPro" id="IPR011551">
    <property type="entry name" value="NTP_PyrPHydrolase_MazG"/>
</dbReference>
<dbReference type="Proteomes" id="UP001501153">
    <property type="component" value="Unassembled WGS sequence"/>
</dbReference>
<evidence type="ECO:0000259" key="1">
    <source>
        <dbReference type="Pfam" id="PF03819"/>
    </source>
</evidence>
<dbReference type="SUPFAM" id="SSF101386">
    <property type="entry name" value="all-alpha NTP pyrophosphatases"/>
    <property type="match status" value="2"/>
</dbReference>
<dbReference type="PANTHER" id="PTHR30522:SF0">
    <property type="entry name" value="NUCLEOSIDE TRIPHOSPHATE PYROPHOSPHOHYDROLASE"/>
    <property type="match status" value="1"/>
</dbReference>
<feature type="domain" description="NTP pyrophosphohydrolase MazG-like" evidence="1">
    <location>
        <begin position="44"/>
        <end position="116"/>
    </location>
</feature>
<dbReference type="InterPro" id="IPR004518">
    <property type="entry name" value="MazG-like_dom"/>
</dbReference>
<proteinExistence type="predicted"/>
<dbReference type="InterPro" id="IPR048011">
    <property type="entry name" value="NTP-PPase_MazG-like_C"/>
</dbReference>
<protein>
    <submittedName>
        <fullName evidence="2">Nucleoside triphosphate pyrophosphohydrolase</fullName>
    </submittedName>
</protein>
<dbReference type="Pfam" id="PF03819">
    <property type="entry name" value="MazG"/>
    <property type="match status" value="1"/>
</dbReference>
<dbReference type="PANTHER" id="PTHR30522">
    <property type="entry name" value="NUCLEOSIDE TRIPHOSPHATE PYROPHOSPHOHYDROLASE"/>
    <property type="match status" value="1"/>
</dbReference>
<accession>A0ABP8IQV1</accession>
<gene>
    <name evidence="2" type="primary">mazG</name>
    <name evidence="2" type="ORF">GCM10023185_37810</name>
</gene>